<dbReference type="GO" id="GO:1902201">
    <property type="term" value="P:negative regulation of bacterial-type flagellum-dependent cell motility"/>
    <property type="evidence" value="ECO:0007669"/>
    <property type="project" value="TreeGrafter"/>
</dbReference>
<evidence type="ECO:0000313" key="3">
    <source>
        <dbReference type="EMBL" id="SNR85783.1"/>
    </source>
</evidence>
<dbReference type="InterPro" id="IPR043128">
    <property type="entry name" value="Rev_trsase/Diguanyl_cyclase"/>
</dbReference>
<evidence type="ECO:0000313" key="4">
    <source>
        <dbReference type="Proteomes" id="UP000198415"/>
    </source>
</evidence>
<dbReference type="Proteomes" id="UP000198415">
    <property type="component" value="Unassembled WGS sequence"/>
</dbReference>
<feature type="domain" description="GGDEF" evidence="2">
    <location>
        <begin position="391"/>
        <end position="523"/>
    </location>
</feature>
<keyword evidence="1" id="KW-0175">Coiled coil</keyword>
<name>A0A238ZSY0_9ACTN</name>
<accession>A0A238ZSY0</accession>
<dbReference type="PROSITE" id="PS50887">
    <property type="entry name" value="GGDEF"/>
    <property type="match status" value="1"/>
</dbReference>
<dbReference type="SUPFAM" id="SSF48452">
    <property type="entry name" value="TPR-like"/>
    <property type="match status" value="1"/>
</dbReference>
<evidence type="ECO:0000256" key="1">
    <source>
        <dbReference type="SAM" id="Coils"/>
    </source>
</evidence>
<dbReference type="NCBIfam" id="TIGR00254">
    <property type="entry name" value="GGDEF"/>
    <property type="match status" value="1"/>
</dbReference>
<dbReference type="Gene3D" id="3.30.70.270">
    <property type="match status" value="1"/>
</dbReference>
<protein>
    <submittedName>
        <fullName evidence="3">Diguanylate cyclase (GGDEF) domain-containing protein</fullName>
    </submittedName>
</protein>
<dbReference type="PANTHER" id="PTHR45138">
    <property type="entry name" value="REGULATORY COMPONENTS OF SENSORY TRANSDUCTION SYSTEM"/>
    <property type="match status" value="1"/>
</dbReference>
<dbReference type="GO" id="GO:0052621">
    <property type="term" value="F:diguanylate cyclase activity"/>
    <property type="evidence" value="ECO:0007669"/>
    <property type="project" value="TreeGrafter"/>
</dbReference>
<reference evidence="3 4" key="1">
    <citation type="submission" date="2017-06" db="EMBL/GenBank/DDBJ databases">
        <authorList>
            <person name="Kim H.J."/>
            <person name="Triplett B.A."/>
        </authorList>
    </citation>
    <scope>NUCLEOTIDE SEQUENCE [LARGE SCALE GENOMIC DNA]</scope>
    <source>
        <strain evidence="3 4">DSM 43151</strain>
    </source>
</reference>
<dbReference type="SMART" id="SM00267">
    <property type="entry name" value="GGDEF"/>
    <property type="match status" value="1"/>
</dbReference>
<dbReference type="InterPro" id="IPR029787">
    <property type="entry name" value="Nucleotide_cyclase"/>
</dbReference>
<dbReference type="EMBL" id="FZNR01000006">
    <property type="protein sequence ID" value="SNR85783.1"/>
    <property type="molecule type" value="Genomic_DNA"/>
</dbReference>
<organism evidence="3 4">
    <name type="scientific">Actinoplanes regularis</name>
    <dbReference type="NCBI Taxonomy" id="52697"/>
    <lineage>
        <taxon>Bacteria</taxon>
        <taxon>Bacillati</taxon>
        <taxon>Actinomycetota</taxon>
        <taxon>Actinomycetes</taxon>
        <taxon>Micromonosporales</taxon>
        <taxon>Micromonosporaceae</taxon>
        <taxon>Actinoplanes</taxon>
    </lineage>
</organism>
<gene>
    <name evidence="3" type="ORF">SAMN06264365_106240</name>
</gene>
<dbReference type="SUPFAM" id="SSF55073">
    <property type="entry name" value="Nucleotide cyclase"/>
    <property type="match status" value="1"/>
</dbReference>
<dbReference type="CDD" id="cd01949">
    <property type="entry name" value="GGDEF"/>
    <property type="match status" value="1"/>
</dbReference>
<dbReference type="GO" id="GO:0005886">
    <property type="term" value="C:plasma membrane"/>
    <property type="evidence" value="ECO:0007669"/>
    <property type="project" value="TreeGrafter"/>
</dbReference>
<dbReference type="PANTHER" id="PTHR45138:SF9">
    <property type="entry name" value="DIGUANYLATE CYCLASE DGCM-RELATED"/>
    <property type="match status" value="1"/>
</dbReference>
<evidence type="ECO:0000259" key="2">
    <source>
        <dbReference type="PROSITE" id="PS50887"/>
    </source>
</evidence>
<dbReference type="InterPro" id="IPR050469">
    <property type="entry name" value="Diguanylate_Cyclase"/>
</dbReference>
<dbReference type="InterPro" id="IPR000160">
    <property type="entry name" value="GGDEF_dom"/>
</dbReference>
<feature type="coiled-coil region" evidence="1">
    <location>
        <begin position="333"/>
        <end position="360"/>
    </location>
</feature>
<dbReference type="InterPro" id="IPR011990">
    <property type="entry name" value="TPR-like_helical_dom_sf"/>
</dbReference>
<dbReference type="Gene3D" id="1.25.40.10">
    <property type="entry name" value="Tetratricopeptide repeat domain"/>
    <property type="match status" value="1"/>
</dbReference>
<dbReference type="GO" id="GO:0043709">
    <property type="term" value="P:cell adhesion involved in single-species biofilm formation"/>
    <property type="evidence" value="ECO:0007669"/>
    <property type="project" value="TreeGrafter"/>
</dbReference>
<dbReference type="AlphaFoldDB" id="A0A238ZSY0"/>
<proteinExistence type="predicted"/>
<dbReference type="Pfam" id="PF00990">
    <property type="entry name" value="GGDEF"/>
    <property type="match status" value="1"/>
</dbReference>
<sequence length="536" mass="58835">MRASAGSAAVLAVHAARAGELDDLEDWVGRDPAARAARAAEVEQEAAADGDAVSRMRARLIQADAAERSGELRAAAEAMWLINEWAYEHRNRYLIARSHLLLGRTYRNLGDVAALLEHAVAAVEALEDSVPARRRLPYVVKYADALTETGSIDAARERYRQAEELARHSTDIRDQIMVLNNHAYAEYLAGEPDRAWAVIQRMCTTAVAHGHRLDPNDLDTVASVQIALGQHAEAEQTILAAIGGYPDGPQEADSLPEFLLTLAITRRLQGDLVAAQDTLDECRDQCEAHGHGEILVRVMQEQAELHGATGDFERAFAEHKRFHAAEREVLSTAREAQARNRQALFEVNEARQEAERFREQARRDPLTGLRNRRYVDEQLPGLIERASRTGAPLWAALLDLDHFKQVNDRCTHEAGDRVLIEVARLLIEMEPAAGFAARFGGEEFLLVITGMDGSQATEYLERVRAAVAEYPWGPVTGELPVTVSIGADAITPGVAQAELLARADAQLYAAKRAGRNRVCVDAGALGRIQGTEPVRS</sequence>
<dbReference type="FunFam" id="3.30.70.270:FF:000001">
    <property type="entry name" value="Diguanylate cyclase domain protein"/>
    <property type="match status" value="1"/>
</dbReference>
<keyword evidence="4" id="KW-1185">Reference proteome</keyword>